<feature type="binding site" description="covalent" evidence="14">
    <location>
        <position position="68"/>
    </location>
    <ligand>
        <name>heme</name>
        <dbReference type="ChEBI" id="CHEBI:30413"/>
        <label>2</label>
    </ligand>
</feature>
<evidence type="ECO:0000256" key="15">
    <source>
        <dbReference type="PIRSR" id="PIRSR000014-2"/>
    </source>
</evidence>
<evidence type="ECO:0000256" key="1">
    <source>
        <dbReference type="ARBA" id="ARBA00004249"/>
    </source>
</evidence>
<keyword evidence="12 13" id="KW-0472">Membrane</keyword>
<keyword evidence="11 13" id="KW-0408">Iron</keyword>
<dbReference type="GO" id="GO:0005506">
    <property type="term" value="F:iron ion binding"/>
    <property type="evidence" value="ECO:0007669"/>
    <property type="project" value="UniProtKB-UniRule"/>
</dbReference>
<evidence type="ECO:0000256" key="13">
    <source>
        <dbReference type="PIRNR" id="PIRNR000014"/>
    </source>
</evidence>
<evidence type="ECO:0000256" key="14">
    <source>
        <dbReference type="PIRSR" id="PIRSR000014-1"/>
    </source>
</evidence>
<evidence type="ECO:0000256" key="2">
    <source>
        <dbReference type="ARBA" id="ARBA00006417"/>
    </source>
</evidence>
<keyword evidence="10" id="KW-1133">Transmembrane helix</keyword>
<dbReference type="GO" id="GO:0009061">
    <property type="term" value="P:anaerobic respiration"/>
    <property type="evidence" value="ECO:0007669"/>
    <property type="project" value="TreeGrafter"/>
</dbReference>
<dbReference type="InterPro" id="IPR009154">
    <property type="entry name" value="Membr-bd_4haem_cyt_TorC"/>
</dbReference>
<dbReference type="GO" id="GO:0009055">
    <property type="term" value="F:electron transfer activity"/>
    <property type="evidence" value="ECO:0007669"/>
    <property type="project" value="UniProtKB-UniRule"/>
</dbReference>
<dbReference type="InterPro" id="IPR051174">
    <property type="entry name" value="Cytochrome_c-type_ET"/>
</dbReference>
<feature type="binding site" description="axial binding residue" evidence="15">
    <location>
        <position position="165"/>
    </location>
    <ligand>
        <name>heme</name>
        <dbReference type="ChEBI" id="CHEBI:30413"/>
        <label>4</label>
    </ligand>
    <ligandPart>
        <name>Fe</name>
        <dbReference type="ChEBI" id="CHEBI:18248"/>
    </ligandPart>
</feature>
<comment type="caution">
    <text evidence="18">The sequence shown here is derived from an EMBL/GenBank/DDBJ whole genome shotgun (WGS) entry which is preliminary data.</text>
</comment>
<comment type="similarity">
    <text evidence="2 13">Belongs to the TorC/TorY family.</text>
</comment>
<feature type="binding site" description="axial binding residue" evidence="15">
    <location>
        <position position="133"/>
    </location>
    <ligand>
        <name>heme</name>
        <dbReference type="ChEBI" id="CHEBI:30413"/>
        <label>3</label>
    </ligand>
    <ligandPart>
        <name>Fe</name>
        <dbReference type="ChEBI" id="CHEBI:18248"/>
    </ligandPart>
</feature>
<dbReference type="Pfam" id="PF03264">
    <property type="entry name" value="Cytochrom_NNT"/>
    <property type="match status" value="1"/>
</dbReference>
<feature type="binding site" description="covalent" evidence="14">
    <location>
        <position position="325"/>
    </location>
    <ligand>
        <name>heme</name>
        <dbReference type="ChEBI" id="CHEBI:30413"/>
        <label>5</label>
    </ligand>
</feature>
<dbReference type="FunFam" id="1.10.3820.10:FF:000001">
    <property type="entry name" value="Cytochrome c-type protein"/>
    <property type="match status" value="1"/>
</dbReference>
<evidence type="ECO:0000256" key="9">
    <source>
        <dbReference type="ARBA" id="ARBA00022982"/>
    </source>
</evidence>
<dbReference type="GO" id="GO:0005886">
    <property type="term" value="C:plasma membrane"/>
    <property type="evidence" value="ECO:0007669"/>
    <property type="project" value="UniProtKB-SubCell"/>
</dbReference>
<evidence type="ECO:0000256" key="3">
    <source>
        <dbReference type="ARBA" id="ARBA00022448"/>
    </source>
</evidence>
<evidence type="ECO:0000259" key="17">
    <source>
        <dbReference type="Pfam" id="PF03264"/>
    </source>
</evidence>
<dbReference type="GO" id="GO:0020037">
    <property type="term" value="F:heme binding"/>
    <property type="evidence" value="ECO:0007669"/>
    <property type="project" value="UniProtKB-UniRule"/>
</dbReference>
<dbReference type="AlphaFoldDB" id="A0A2T3KS71"/>
<dbReference type="PANTHER" id="PTHR30333:SF3">
    <property type="entry name" value="CYTOCHROME C-TYPE PROTEIN TORY"/>
    <property type="match status" value="1"/>
</dbReference>
<feature type="binding site" description="covalent" evidence="14">
    <location>
        <position position="161"/>
    </location>
    <ligand>
        <name>heme</name>
        <dbReference type="ChEBI" id="CHEBI:30413"/>
        <label>4</label>
    </ligand>
</feature>
<proteinExistence type="inferred from homology"/>
<accession>A0A2T3KS71</accession>
<dbReference type="Gene3D" id="1.10.3820.10">
    <property type="entry name" value="Di-heme elbow motif domain"/>
    <property type="match status" value="1"/>
</dbReference>
<feature type="binding site" description="covalent" evidence="14">
    <location>
        <position position="322"/>
    </location>
    <ligand>
        <name>heme</name>
        <dbReference type="ChEBI" id="CHEBI:30413"/>
        <label>5</label>
    </ligand>
</feature>
<evidence type="ECO:0000256" key="4">
    <source>
        <dbReference type="ARBA" id="ARBA00022475"/>
    </source>
</evidence>
<evidence type="ECO:0000256" key="8">
    <source>
        <dbReference type="ARBA" id="ARBA00022723"/>
    </source>
</evidence>
<feature type="binding site" description="axial binding residue" evidence="15">
    <location>
        <position position="72"/>
    </location>
    <ligand>
        <name>heme</name>
        <dbReference type="ChEBI" id="CHEBI:30413"/>
        <label>2</label>
    </ligand>
    <ligandPart>
        <name>Fe</name>
        <dbReference type="ChEBI" id="CHEBI:18248"/>
    </ligandPart>
</feature>
<feature type="binding site" description="covalent" evidence="14">
    <location>
        <position position="39"/>
    </location>
    <ligand>
        <name>heme</name>
        <dbReference type="ChEBI" id="CHEBI:30413"/>
        <label>1</label>
    </ligand>
</feature>
<evidence type="ECO:0000313" key="19">
    <source>
        <dbReference type="Proteomes" id="UP000240530"/>
    </source>
</evidence>
<keyword evidence="16" id="KW-0732">Signal</keyword>
<dbReference type="InterPro" id="IPR036280">
    <property type="entry name" value="Multihaem_cyt_sf"/>
</dbReference>
<feature type="signal peptide" evidence="16">
    <location>
        <begin position="1"/>
        <end position="24"/>
    </location>
</feature>
<evidence type="ECO:0000313" key="18">
    <source>
        <dbReference type="EMBL" id="PSV09262.1"/>
    </source>
</evidence>
<feature type="binding site" description="covalent" evidence="14">
    <location>
        <position position="164"/>
    </location>
    <ligand>
        <name>heme</name>
        <dbReference type="ChEBI" id="CHEBI:30413"/>
        <label>4</label>
    </ligand>
</feature>
<gene>
    <name evidence="18" type="ORF">C0W93_15645</name>
</gene>
<reference evidence="18 19" key="1">
    <citation type="submission" date="2018-03" db="EMBL/GenBank/DDBJ databases">
        <title>Whole genome sequencing of Histamine producing bacteria.</title>
        <authorList>
            <person name="Butler K."/>
        </authorList>
    </citation>
    <scope>NUCLEOTIDE SEQUENCE [LARGE SCALE GENOMIC DNA]</scope>
    <source>
        <strain evidence="18 19">Res.4.1</strain>
    </source>
</reference>
<sequence length="376" mass="41543">MKFKKRTAVLLLAIGVGVGWLTLATTQTVLHKTSDTEFCISCHSMQKPLAEYQGTIHFQNEHGVRAECADCHIPTGKIDYLITKIRASKDIYHEFITGKIDSDEKFEQHRGEMAQTVWDQMKETDSSACRSCHEFTAMSILEQRPAAQKMHTQAMSDGSTCIDCHKGIAHLLPDTTDKAQAGADELSKAAASSSTSATELYSIATQPFFMTKDDEYNQGNLMPSTKVDVISREGNRVQATISGWQQDGVDSVIYAAKGKRIISALLSDDSKKALKENGTETDPATGLVWHKVSLDVWADNQSFVDNEAPLWAYSSNLMNSNCTGCHGLTALDHYNANQWIGVIKAMETRTSLTKEQSRMLTQYVQKHASDMAGSEK</sequence>
<feature type="binding site" description="axial binding residue" evidence="15">
    <location>
        <position position="43"/>
    </location>
    <ligand>
        <name>heme</name>
        <dbReference type="ChEBI" id="CHEBI:30413"/>
        <label>1</label>
    </ligand>
    <ligandPart>
        <name>Fe</name>
        <dbReference type="ChEBI" id="CHEBI:18248"/>
    </ligandPart>
</feature>
<comment type="PTM">
    <text evidence="14">Binds 5 heme groups per subunit.</text>
</comment>
<evidence type="ECO:0000256" key="12">
    <source>
        <dbReference type="ARBA" id="ARBA00023136"/>
    </source>
</evidence>
<protein>
    <recommendedName>
        <fullName evidence="13">Cytochrome c-type protein</fullName>
    </recommendedName>
</protein>
<keyword evidence="7" id="KW-0812">Transmembrane</keyword>
<keyword evidence="6 13" id="KW-0349">Heme</keyword>
<keyword evidence="5 13" id="KW-0997">Cell inner membrane</keyword>
<dbReference type="PIRSF" id="PIRSF000014">
    <property type="entry name" value="4_hem_cytch_TorC"/>
    <property type="match status" value="1"/>
</dbReference>
<feature type="binding site" description="axial binding residue" evidence="15">
    <location>
        <position position="326"/>
    </location>
    <ligand>
        <name>heme</name>
        <dbReference type="ChEBI" id="CHEBI:30413"/>
        <label>5</label>
    </ligand>
    <ligandPart>
        <name>Fe</name>
        <dbReference type="ChEBI" id="CHEBI:18248"/>
    </ligandPart>
</feature>
<feature type="binding site" description="covalent" evidence="14">
    <location>
        <position position="132"/>
    </location>
    <ligand>
        <name>heme</name>
        <dbReference type="ChEBI" id="CHEBI:30413"/>
        <label>3</label>
    </ligand>
</feature>
<comment type="subcellular location">
    <subcellularLocation>
        <location evidence="1">Cell inner membrane</location>
        <topology evidence="1">Single-pass type II membrane protein</topology>
    </subcellularLocation>
</comment>
<keyword evidence="9 13" id="KW-0249">Electron transport</keyword>
<evidence type="ECO:0000256" key="6">
    <source>
        <dbReference type="ARBA" id="ARBA00022617"/>
    </source>
</evidence>
<name>A0A2T3KS71_PHOLD</name>
<keyword evidence="4 13" id="KW-1003">Cell membrane</keyword>
<evidence type="ECO:0000256" key="5">
    <source>
        <dbReference type="ARBA" id="ARBA00022519"/>
    </source>
</evidence>
<dbReference type="Proteomes" id="UP000240530">
    <property type="component" value="Unassembled WGS sequence"/>
</dbReference>
<organism evidence="18 19">
    <name type="scientific">Photobacterium leiognathi subsp. mandapamensis</name>
    <name type="common">Photobacterium mandapamensis</name>
    <dbReference type="NCBI Taxonomy" id="48408"/>
    <lineage>
        <taxon>Bacteria</taxon>
        <taxon>Pseudomonadati</taxon>
        <taxon>Pseudomonadota</taxon>
        <taxon>Gammaproteobacteria</taxon>
        <taxon>Vibrionales</taxon>
        <taxon>Vibrionaceae</taxon>
        <taxon>Photobacterium</taxon>
    </lineage>
</organism>
<keyword evidence="8 13" id="KW-0479">Metal-binding</keyword>
<feature type="chain" id="PRO_5015536003" description="Cytochrome c-type protein" evidence="16">
    <location>
        <begin position="25"/>
        <end position="376"/>
    </location>
</feature>
<dbReference type="GO" id="GO:0009276">
    <property type="term" value="C:Gram-negative-bacterium-type cell wall"/>
    <property type="evidence" value="ECO:0007669"/>
    <property type="project" value="UniProtKB-UniRule"/>
</dbReference>
<evidence type="ECO:0000256" key="16">
    <source>
        <dbReference type="SAM" id="SignalP"/>
    </source>
</evidence>
<evidence type="ECO:0000256" key="10">
    <source>
        <dbReference type="ARBA" id="ARBA00022989"/>
    </source>
</evidence>
<feature type="domain" description="NapC/NirT cytochrome c N-terminal" evidence="17">
    <location>
        <begin position="5"/>
        <end position="174"/>
    </location>
</feature>
<dbReference type="PANTHER" id="PTHR30333">
    <property type="entry name" value="CYTOCHROME C-TYPE PROTEIN"/>
    <property type="match status" value="1"/>
</dbReference>
<feature type="binding site" description="covalent" evidence="14">
    <location>
        <position position="129"/>
    </location>
    <ligand>
        <name>heme</name>
        <dbReference type="ChEBI" id="CHEBI:30413"/>
        <label>3</label>
    </ligand>
</feature>
<keyword evidence="3 13" id="KW-0813">Transport</keyword>
<feature type="binding site" description="covalent" evidence="14">
    <location>
        <position position="42"/>
    </location>
    <ligand>
        <name>heme</name>
        <dbReference type="ChEBI" id="CHEBI:30413"/>
        <label>1</label>
    </ligand>
</feature>
<dbReference type="InterPro" id="IPR038266">
    <property type="entry name" value="NapC/NirT_cytc_sf"/>
</dbReference>
<feature type="binding site" description="covalent" evidence="14">
    <location>
        <position position="71"/>
    </location>
    <ligand>
        <name>heme</name>
        <dbReference type="ChEBI" id="CHEBI:30413"/>
        <label>2</label>
    </ligand>
</feature>
<dbReference type="RefSeq" id="WP_107185653.1">
    <property type="nucleotide sequence ID" value="NZ_JAWQGC010000001.1"/>
</dbReference>
<dbReference type="SUPFAM" id="SSF48695">
    <property type="entry name" value="Multiheme cytochromes"/>
    <property type="match status" value="1"/>
</dbReference>
<evidence type="ECO:0000256" key="11">
    <source>
        <dbReference type="ARBA" id="ARBA00023004"/>
    </source>
</evidence>
<evidence type="ECO:0000256" key="7">
    <source>
        <dbReference type="ARBA" id="ARBA00022692"/>
    </source>
</evidence>
<dbReference type="InterPro" id="IPR005126">
    <property type="entry name" value="NapC/NirT_cyt_c_N"/>
</dbReference>
<dbReference type="EMBL" id="PYNS01000020">
    <property type="protein sequence ID" value="PSV09262.1"/>
    <property type="molecule type" value="Genomic_DNA"/>
</dbReference>